<sequence>MALVIRCGVALACESGEYLGVEVTDEVGTTASGTAGVVLEHPTMAATAATTATTRPIFIAAP</sequence>
<organism evidence="1 2">
    <name type="scientific">Cutibacterium acnes</name>
    <name type="common">Propionibacterium acnes</name>
    <dbReference type="NCBI Taxonomy" id="1747"/>
    <lineage>
        <taxon>Bacteria</taxon>
        <taxon>Bacillati</taxon>
        <taxon>Actinomycetota</taxon>
        <taxon>Actinomycetes</taxon>
        <taxon>Propionibacteriales</taxon>
        <taxon>Propionibacteriaceae</taxon>
        <taxon>Cutibacterium</taxon>
    </lineage>
</organism>
<proteinExistence type="predicted"/>
<accession>A0AAD0QLG5</accession>
<evidence type="ECO:0000313" key="2">
    <source>
        <dbReference type="Proteomes" id="UP000256621"/>
    </source>
</evidence>
<evidence type="ECO:0000313" key="1">
    <source>
        <dbReference type="EMBL" id="AXM06448.1"/>
    </source>
</evidence>
<name>A0AAD0QLG5_CUTAC</name>
<protein>
    <submittedName>
        <fullName evidence="1">Uncharacterized protein</fullName>
    </submittedName>
</protein>
<reference evidence="1 2" key="1">
    <citation type="submission" date="2018-08" db="EMBL/GenBank/DDBJ databases">
        <title>Genome sequencing of Cutibacterium acnes KCOM 1315.</title>
        <authorList>
            <person name="Kook J.-K."/>
            <person name="Park S.-N."/>
            <person name="Lim Y.K."/>
        </authorList>
    </citation>
    <scope>NUCLEOTIDE SEQUENCE [LARGE SCALE GENOMIC DNA]</scope>
    <source>
        <strain evidence="1 2">KCOM 1315</strain>
    </source>
</reference>
<dbReference type="AlphaFoldDB" id="A0AAD0QLG5"/>
<dbReference type="EMBL" id="CP031442">
    <property type="protein sequence ID" value="AXM06448.1"/>
    <property type="molecule type" value="Genomic_DNA"/>
</dbReference>
<gene>
    <name evidence="1" type="ORF">DXN06_04290</name>
</gene>
<dbReference type="Proteomes" id="UP000256621">
    <property type="component" value="Chromosome"/>
</dbReference>